<dbReference type="PANTHER" id="PTHR34824:SF1">
    <property type="entry name" value="HEAT-INDUCIBLE TRANSCRIPTION REPRESSOR HRCA"/>
    <property type="match status" value="1"/>
</dbReference>
<name>A2CD66_PROM3</name>
<evidence type="ECO:0000259" key="6">
    <source>
        <dbReference type="Pfam" id="PF01628"/>
    </source>
</evidence>
<protein>
    <recommendedName>
        <fullName evidence="5">Heat-inducible transcription repressor HrcA</fullName>
    </recommendedName>
</protein>
<keyword evidence="4 5" id="KW-0804">Transcription</keyword>
<dbReference type="HAMAP" id="MF_00081">
    <property type="entry name" value="HrcA"/>
    <property type="match status" value="1"/>
</dbReference>
<reference evidence="7 8" key="1">
    <citation type="journal article" date="2007" name="PLoS Genet.">
        <title>Patterns and implications of gene gain and loss in the evolution of Prochlorococcus.</title>
        <authorList>
            <person name="Kettler G.C."/>
            <person name="Martiny A.C."/>
            <person name="Huang K."/>
            <person name="Zucker J."/>
            <person name="Coleman M.L."/>
            <person name="Rodrigue S."/>
            <person name="Chen F."/>
            <person name="Lapidus A."/>
            <person name="Ferriera S."/>
            <person name="Johnson J."/>
            <person name="Steglich C."/>
            <person name="Church G.M."/>
            <person name="Richardson P."/>
            <person name="Chisholm S.W."/>
        </authorList>
    </citation>
    <scope>NUCLEOTIDE SEQUENCE [LARGE SCALE GENOMIC DNA]</scope>
    <source>
        <strain evidence="7 8">MIT 9303</strain>
    </source>
</reference>
<dbReference type="Proteomes" id="UP000002274">
    <property type="component" value="Chromosome"/>
</dbReference>
<dbReference type="Pfam" id="PF01628">
    <property type="entry name" value="HrcA"/>
    <property type="match status" value="1"/>
</dbReference>
<evidence type="ECO:0000256" key="3">
    <source>
        <dbReference type="ARBA" id="ARBA00023016"/>
    </source>
</evidence>
<dbReference type="PIRSF" id="PIRSF005485">
    <property type="entry name" value="HrcA"/>
    <property type="match status" value="1"/>
</dbReference>
<dbReference type="SUPFAM" id="SSF46785">
    <property type="entry name" value="Winged helix' DNA-binding domain"/>
    <property type="match status" value="1"/>
</dbReference>
<dbReference type="RefSeq" id="WP_011827269.1">
    <property type="nucleotide sequence ID" value="NC_008820.1"/>
</dbReference>
<comment type="similarity">
    <text evidence="5">Belongs to the HrcA family.</text>
</comment>
<keyword evidence="2 5" id="KW-0805">Transcription regulation</keyword>
<sequence length="352" mass="38209">MTEHKRRATPPYHQDPDVTALESLPARQQQVLQATVHHYVDTIEPVGSKTLVQRFGLKASAATVRSAMGALEQRGLLTQPHTSAGRVPSPQGYRHYVDCLLPPPGSAAQHLERELTNLSLRWAALDDLMWQLARRLTDFTGLMSLITRPARPKPTLQAVRLVRSGDRLLVMLVESSNQASHLNLRLPHEASNELEAIEEWTRDQLATTGNGSLDWSSLPPQLNLSGSLLREAIHSHSQAQTPAESDAVFHGMSRLLAQPEFSSSASLQPLLELMDTQPAAVVPVGSEQLGGVWIGAEHPKSALEACSVVQATYHSSGEGIGQVALVGPMRMAYATAKAAVSSVANHLERLLC</sequence>
<dbReference type="AlphaFoldDB" id="A2CD66"/>
<accession>A2CD66</accession>
<evidence type="ECO:0000256" key="5">
    <source>
        <dbReference type="HAMAP-Rule" id="MF_00081"/>
    </source>
</evidence>
<dbReference type="KEGG" id="pmf:P9303_26961"/>
<evidence type="ECO:0000256" key="1">
    <source>
        <dbReference type="ARBA" id="ARBA00022491"/>
    </source>
</evidence>
<dbReference type="BioCyc" id="PMAR59922:G1G80-2364-MONOMER"/>
<keyword evidence="3 5" id="KW-0346">Stress response</keyword>
<dbReference type="HOGENOM" id="CLU_050019_2_0_3"/>
<feature type="domain" description="Heat-inducible transcription repressor HrcA C-terminal" evidence="6">
    <location>
        <begin position="126"/>
        <end position="335"/>
    </location>
</feature>
<comment type="function">
    <text evidence="5">Negative regulator of class I heat shock genes (grpE-dnaK-dnaJ and groELS operons). Prevents heat-shock induction of these operons.</text>
</comment>
<gene>
    <name evidence="5 7" type="primary">hrcA</name>
    <name evidence="7" type="ordered locus">P9303_26961</name>
</gene>
<dbReference type="InterPro" id="IPR021153">
    <property type="entry name" value="HrcA_C"/>
</dbReference>
<dbReference type="InterPro" id="IPR029016">
    <property type="entry name" value="GAF-like_dom_sf"/>
</dbReference>
<dbReference type="GO" id="GO:0003677">
    <property type="term" value="F:DNA binding"/>
    <property type="evidence" value="ECO:0007669"/>
    <property type="project" value="InterPro"/>
</dbReference>
<dbReference type="Gene3D" id="1.10.10.10">
    <property type="entry name" value="Winged helix-like DNA-binding domain superfamily/Winged helix DNA-binding domain"/>
    <property type="match status" value="1"/>
</dbReference>
<dbReference type="GO" id="GO:0045892">
    <property type="term" value="P:negative regulation of DNA-templated transcription"/>
    <property type="evidence" value="ECO:0007669"/>
    <property type="project" value="UniProtKB-UniRule"/>
</dbReference>
<proteinExistence type="inferred from homology"/>
<evidence type="ECO:0000256" key="4">
    <source>
        <dbReference type="ARBA" id="ARBA00023163"/>
    </source>
</evidence>
<evidence type="ECO:0000313" key="7">
    <source>
        <dbReference type="EMBL" id="ABM79426.1"/>
    </source>
</evidence>
<dbReference type="SUPFAM" id="SSF55781">
    <property type="entry name" value="GAF domain-like"/>
    <property type="match status" value="1"/>
</dbReference>
<dbReference type="EMBL" id="CP000554">
    <property type="protein sequence ID" value="ABM79426.1"/>
    <property type="molecule type" value="Genomic_DNA"/>
</dbReference>
<dbReference type="InterPro" id="IPR036388">
    <property type="entry name" value="WH-like_DNA-bd_sf"/>
</dbReference>
<dbReference type="STRING" id="59922.P9303_26961"/>
<organism evidence="7 8">
    <name type="scientific">Prochlorococcus marinus (strain MIT 9303)</name>
    <dbReference type="NCBI Taxonomy" id="59922"/>
    <lineage>
        <taxon>Bacteria</taxon>
        <taxon>Bacillati</taxon>
        <taxon>Cyanobacteriota</taxon>
        <taxon>Cyanophyceae</taxon>
        <taxon>Synechococcales</taxon>
        <taxon>Prochlorococcaceae</taxon>
        <taxon>Prochlorococcus</taxon>
    </lineage>
</organism>
<dbReference type="InterPro" id="IPR002571">
    <property type="entry name" value="HrcA"/>
</dbReference>
<evidence type="ECO:0000313" key="8">
    <source>
        <dbReference type="Proteomes" id="UP000002274"/>
    </source>
</evidence>
<dbReference type="PANTHER" id="PTHR34824">
    <property type="entry name" value="HEAT-INDUCIBLE TRANSCRIPTION REPRESSOR HRCA"/>
    <property type="match status" value="1"/>
</dbReference>
<dbReference type="Gene3D" id="3.30.450.40">
    <property type="match status" value="1"/>
</dbReference>
<evidence type="ECO:0000256" key="2">
    <source>
        <dbReference type="ARBA" id="ARBA00023015"/>
    </source>
</evidence>
<keyword evidence="1 5" id="KW-0678">Repressor</keyword>
<dbReference type="NCBIfam" id="TIGR00331">
    <property type="entry name" value="hrcA"/>
    <property type="match status" value="1"/>
</dbReference>
<dbReference type="InterPro" id="IPR036390">
    <property type="entry name" value="WH_DNA-bd_sf"/>
</dbReference>